<accession>A0A6G9XS75</accession>
<dbReference type="InterPro" id="IPR002372">
    <property type="entry name" value="PQQ_rpt_dom"/>
</dbReference>
<name>A0A6G9XS75_NOCBR</name>
<protein>
    <submittedName>
        <fullName evidence="2">PQQ-binding-like beta-propeller repeat protein</fullName>
    </submittedName>
</protein>
<dbReference type="EMBL" id="CP046171">
    <property type="protein sequence ID" value="QIS03710.1"/>
    <property type="molecule type" value="Genomic_DNA"/>
</dbReference>
<dbReference type="InterPro" id="IPR011047">
    <property type="entry name" value="Quinoprotein_ADH-like_sf"/>
</dbReference>
<evidence type="ECO:0000259" key="1">
    <source>
        <dbReference type="Pfam" id="PF13360"/>
    </source>
</evidence>
<gene>
    <name evidence="2" type="ORF">F5X71_16500</name>
</gene>
<dbReference type="RefSeq" id="WP_167462775.1">
    <property type="nucleotide sequence ID" value="NZ_CP046171.1"/>
</dbReference>
<proteinExistence type="predicted"/>
<evidence type="ECO:0000313" key="2">
    <source>
        <dbReference type="EMBL" id="QIS03710.1"/>
    </source>
</evidence>
<dbReference type="Pfam" id="PF13360">
    <property type="entry name" value="PQQ_2"/>
    <property type="match status" value="1"/>
</dbReference>
<dbReference type="SUPFAM" id="SSF50998">
    <property type="entry name" value="Quinoprotein alcohol dehydrogenase-like"/>
    <property type="match status" value="1"/>
</dbReference>
<dbReference type="Gene3D" id="2.130.10.10">
    <property type="entry name" value="YVTN repeat-like/Quinoprotein amine dehydrogenase"/>
    <property type="match status" value="1"/>
</dbReference>
<evidence type="ECO:0000313" key="3">
    <source>
        <dbReference type="Proteomes" id="UP000501705"/>
    </source>
</evidence>
<dbReference type="Proteomes" id="UP000501705">
    <property type="component" value="Chromosome"/>
</dbReference>
<dbReference type="AlphaFoldDB" id="A0A6G9XS75"/>
<feature type="domain" description="Pyrrolo-quinoline quinone repeat" evidence="1">
    <location>
        <begin position="80"/>
        <end position="225"/>
    </location>
</feature>
<organism evidence="2 3">
    <name type="scientific">Nocardia brasiliensis</name>
    <dbReference type="NCBI Taxonomy" id="37326"/>
    <lineage>
        <taxon>Bacteria</taxon>
        <taxon>Bacillati</taxon>
        <taxon>Actinomycetota</taxon>
        <taxon>Actinomycetes</taxon>
        <taxon>Mycobacteriales</taxon>
        <taxon>Nocardiaceae</taxon>
        <taxon>Nocardia</taxon>
    </lineage>
</organism>
<reference evidence="2 3" key="1">
    <citation type="journal article" date="2019" name="ACS Chem. Biol.">
        <title>Identification and Mobilization of a Cryptic Antibiotic Biosynthesis Gene Locus from a Human-Pathogenic Nocardia Isolate.</title>
        <authorList>
            <person name="Herisse M."/>
            <person name="Ishida K."/>
            <person name="Porter J.L."/>
            <person name="Howden B."/>
            <person name="Hertweck C."/>
            <person name="Stinear T.P."/>
            <person name="Pidot S.J."/>
        </authorList>
    </citation>
    <scope>NUCLEOTIDE SEQUENCE [LARGE SCALE GENOMIC DNA]</scope>
    <source>
        <strain evidence="2 3">AUSMDU00024985</strain>
    </source>
</reference>
<dbReference type="InterPro" id="IPR015943">
    <property type="entry name" value="WD40/YVTN_repeat-like_dom_sf"/>
</dbReference>
<sequence>MLVFDGQGVFGLGVGLAGFDLDTGAETWTTELTGCSRMSVLRGGLVQLVHSDCAGYRDTDLLDRTGRAIAGTDHAGVQSLSIDRPADDTVPVLLADGARDRRTGELVWSTPDLVTAGGGKDGTAVAVVGDTALLRDHIVHTMTGLDMRTGQRKWQVLTERGGTAAGWDGHVVVFADSQGLWAIDPGTGATAWEIPFAAVDTKAESFSGEGQLTAPSKGHYFYASAHTLLALRPL</sequence>